<dbReference type="PANTHER" id="PTHR43767">
    <property type="entry name" value="LONG-CHAIN-FATTY-ACID--COA LIGASE"/>
    <property type="match status" value="1"/>
</dbReference>
<dbReference type="Pfam" id="PF13193">
    <property type="entry name" value="AMP-binding_C"/>
    <property type="match status" value="1"/>
</dbReference>
<dbReference type="Gene3D" id="3.30.300.30">
    <property type="match status" value="1"/>
</dbReference>
<dbReference type="InterPro" id="IPR020845">
    <property type="entry name" value="AMP-binding_CS"/>
</dbReference>
<keyword evidence="11" id="KW-1185">Reference proteome</keyword>
<evidence type="ECO:0000256" key="5">
    <source>
        <dbReference type="ARBA" id="ARBA00026121"/>
    </source>
</evidence>
<comment type="pathway">
    <text evidence="2">Lipid metabolism; fatty acid beta-oxidation.</text>
</comment>
<evidence type="ECO:0000256" key="7">
    <source>
        <dbReference type="ARBA" id="ARBA00042773"/>
    </source>
</evidence>
<comment type="caution">
    <text evidence="10">The sequence shown here is derived from an EMBL/GenBank/DDBJ whole genome shotgun (WGS) entry which is preliminary data.</text>
</comment>
<dbReference type="EMBL" id="BAAANH010000005">
    <property type="protein sequence ID" value="GAA1765324.1"/>
    <property type="molecule type" value="Genomic_DNA"/>
</dbReference>
<evidence type="ECO:0000313" key="11">
    <source>
        <dbReference type="Proteomes" id="UP001500506"/>
    </source>
</evidence>
<sequence length="412" mass="41840">MLDWLDGDGDALRLAGRRLSRAELREAVDAEAGALSSSAGPAMARGDDTLAVLVTTLAALGAGRPVIVADPSAPAPVVDDLPAGADLVLMTSGSSGTSRPVARTLASWTTSFGPFAALIGADGPGSGRRGHRPDPTVALTGPLHVSMQLFAALHTIWLGAVLTDDRARADIVHATPTVLARLVSRGLRPRRAVVAGAALPATVLASASAAGITVTEYYGAAELSFVAAADRALDDEGALQPFPGVDVELRDGEIWARSPYLALGYGGAAEGPLRRDRRGYASVGDRAEAGPNGGLIVRGRGDSAVTVSGTTVLAEDVEAAIAAIAGVAAVAVVAVADAHHGQVPAAIVELAAHADRDRIIATARAALAPPQRPRAWYSLAALPRTSSGKLARGMLSTALASGSLDADRFDRA</sequence>
<dbReference type="InterPro" id="IPR000873">
    <property type="entry name" value="AMP-dep_synth/lig_dom"/>
</dbReference>
<dbReference type="Pfam" id="PF00501">
    <property type="entry name" value="AMP-binding"/>
    <property type="match status" value="1"/>
</dbReference>
<dbReference type="InterPro" id="IPR045851">
    <property type="entry name" value="AMP-bd_C_sf"/>
</dbReference>
<dbReference type="InterPro" id="IPR042099">
    <property type="entry name" value="ANL_N_sf"/>
</dbReference>
<evidence type="ECO:0000256" key="6">
    <source>
        <dbReference type="ARBA" id="ARBA00039545"/>
    </source>
</evidence>
<dbReference type="SUPFAM" id="SSF56801">
    <property type="entry name" value="Acetyl-CoA synthetase-like"/>
    <property type="match status" value="1"/>
</dbReference>
<dbReference type="EC" id="6.2.1.3" evidence="5"/>
<evidence type="ECO:0000256" key="3">
    <source>
        <dbReference type="ARBA" id="ARBA00022598"/>
    </source>
</evidence>
<evidence type="ECO:0000256" key="1">
    <source>
        <dbReference type="ARBA" id="ARBA00004170"/>
    </source>
</evidence>
<name>A0ABP4X136_9MICO</name>
<dbReference type="PANTHER" id="PTHR43767:SF8">
    <property type="entry name" value="LONG-CHAIN-FATTY-ACID--COA LIGASE"/>
    <property type="match status" value="1"/>
</dbReference>
<evidence type="ECO:0000256" key="4">
    <source>
        <dbReference type="ARBA" id="ARBA00023136"/>
    </source>
</evidence>
<evidence type="ECO:0000259" key="8">
    <source>
        <dbReference type="Pfam" id="PF00501"/>
    </source>
</evidence>
<proteinExistence type="predicted"/>
<gene>
    <name evidence="10" type="ORF">GCM10009747_26880</name>
</gene>
<reference evidence="11" key="1">
    <citation type="journal article" date="2019" name="Int. J. Syst. Evol. Microbiol.">
        <title>The Global Catalogue of Microorganisms (GCM) 10K type strain sequencing project: providing services to taxonomists for standard genome sequencing and annotation.</title>
        <authorList>
            <consortium name="The Broad Institute Genomics Platform"/>
            <consortium name="The Broad Institute Genome Sequencing Center for Infectious Disease"/>
            <person name="Wu L."/>
            <person name="Ma J."/>
        </authorList>
    </citation>
    <scope>NUCLEOTIDE SEQUENCE [LARGE SCALE GENOMIC DNA]</scope>
    <source>
        <strain evidence="11">JCM 14319</strain>
    </source>
</reference>
<feature type="domain" description="AMP-binding enzyme C-terminal" evidence="9">
    <location>
        <begin position="317"/>
        <end position="389"/>
    </location>
</feature>
<evidence type="ECO:0000259" key="9">
    <source>
        <dbReference type="Pfam" id="PF13193"/>
    </source>
</evidence>
<comment type="subcellular location">
    <subcellularLocation>
        <location evidence="1">Membrane</location>
        <topology evidence="1">Peripheral membrane protein</topology>
    </subcellularLocation>
</comment>
<dbReference type="InterPro" id="IPR025110">
    <property type="entry name" value="AMP-bd_C"/>
</dbReference>
<dbReference type="PROSITE" id="PS00455">
    <property type="entry name" value="AMP_BINDING"/>
    <property type="match status" value="1"/>
</dbReference>
<dbReference type="Proteomes" id="UP001500506">
    <property type="component" value="Unassembled WGS sequence"/>
</dbReference>
<evidence type="ECO:0000256" key="2">
    <source>
        <dbReference type="ARBA" id="ARBA00005005"/>
    </source>
</evidence>
<organism evidence="10 11">
    <name type="scientific">Agromyces humatus</name>
    <dbReference type="NCBI Taxonomy" id="279573"/>
    <lineage>
        <taxon>Bacteria</taxon>
        <taxon>Bacillati</taxon>
        <taxon>Actinomycetota</taxon>
        <taxon>Actinomycetes</taxon>
        <taxon>Micrococcales</taxon>
        <taxon>Microbacteriaceae</taxon>
        <taxon>Agromyces</taxon>
    </lineage>
</organism>
<feature type="domain" description="AMP-dependent synthetase/ligase" evidence="8">
    <location>
        <begin position="90"/>
        <end position="265"/>
    </location>
</feature>
<evidence type="ECO:0000313" key="10">
    <source>
        <dbReference type="EMBL" id="GAA1765324.1"/>
    </source>
</evidence>
<keyword evidence="4" id="KW-0472">Membrane</keyword>
<dbReference type="InterPro" id="IPR050237">
    <property type="entry name" value="ATP-dep_AMP-bd_enzyme"/>
</dbReference>
<keyword evidence="3" id="KW-0436">Ligase</keyword>
<dbReference type="Gene3D" id="3.40.50.12780">
    <property type="entry name" value="N-terminal domain of ligase-like"/>
    <property type="match status" value="1"/>
</dbReference>
<protein>
    <recommendedName>
        <fullName evidence="6">Long-chain-fatty-acid--CoA ligase</fullName>
        <ecNumber evidence="5">6.2.1.3</ecNumber>
    </recommendedName>
    <alternativeName>
        <fullName evidence="7">Long-chain acyl-CoA synthetase</fullName>
    </alternativeName>
</protein>
<dbReference type="RefSeq" id="WP_232498659.1">
    <property type="nucleotide sequence ID" value="NZ_BAAANH010000005.1"/>
</dbReference>
<accession>A0ABP4X136</accession>